<evidence type="ECO:0000256" key="9">
    <source>
        <dbReference type="ARBA" id="ARBA00048090"/>
    </source>
</evidence>
<sequence length="197" mass="20319">MTEQAASAGVGADASATAAAVVVMGVAGAGKSTLAAAVADRLGGVFVEADDLHSAEAKVQMAGGIPLTDDDRWPWLARVASRVRDELAAGRPVVVSCSALRRAYRDALMRDSGAELAFVHVHGSAAQLAERIGQRTGHFMPATMLPSQLATLEPLGDDEHGVVVPLDLPVETAAAQAVAFLDADAACRDRTPERPVS</sequence>
<dbReference type="NCBIfam" id="TIGR01313">
    <property type="entry name" value="therm_gnt_kin"/>
    <property type="match status" value="1"/>
</dbReference>
<evidence type="ECO:0000256" key="2">
    <source>
        <dbReference type="ARBA" id="ARBA00008420"/>
    </source>
</evidence>
<dbReference type="GO" id="GO:0005737">
    <property type="term" value="C:cytoplasm"/>
    <property type="evidence" value="ECO:0007669"/>
    <property type="project" value="TreeGrafter"/>
</dbReference>
<evidence type="ECO:0000256" key="7">
    <source>
        <dbReference type="ARBA" id="ARBA00022840"/>
    </source>
</evidence>
<keyword evidence="12" id="KW-1185">Reference proteome</keyword>
<dbReference type="Proteomes" id="UP000480122">
    <property type="component" value="Unassembled WGS sequence"/>
</dbReference>
<keyword evidence="7 10" id="KW-0067">ATP-binding</keyword>
<comment type="caution">
    <text evidence="11">The sequence shown here is derived from an EMBL/GenBank/DDBJ whole genome shotgun (WGS) entry which is preliminary data.</text>
</comment>
<dbReference type="PANTHER" id="PTHR43442">
    <property type="entry name" value="GLUCONOKINASE-RELATED"/>
    <property type="match status" value="1"/>
</dbReference>
<dbReference type="RefSeq" id="WP_155843085.1">
    <property type="nucleotide sequence ID" value="NZ_BAAAIA010000008.1"/>
</dbReference>
<evidence type="ECO:0000256" key="1">
    <source>
        <dbReference type="ARBA" id="ARBA00004761"/>
    </source>
</evidence>
<dbReference type="EMBL" id="WODA01000025">
    <property type="protein sequence ID" value="MUN08242.1"/>
    <property type="molecule type" value="Genomic_DNA"/>
</dbReference>
<dbReference type="GO" id="GO:0046316">
    <property type="term" value="F:gluconokinase activity"/>
    <property type="evidence" value="ECO:0007669"/>
    <property type="project" value="UniProtKB-EC"/>
</dbReference>
<evidence type="ECO:0000256" key="5">
    <source>
        <dbReference type="ARBA" id="ARBA00022741"/>
    </source>
</evidence>
<reference evidence="11 12" key="1">
    <citation type="submission" date="2019-11" db="EMBL/GenBank/DDBJ databases">
        <title>Agromyces kandeliae sp. nov., isolated from mangrove soil.</title>
        <authorList>
            <person name="Wang R."/>
        </authorList>
    </citation>
    <scope>NUCLEOTIDE SEQUENCE [LARGE SCALE GENOMIC DNA]</scope>
    <source>
        <strain evidence="11 12">JCM 11431</strain>
    </source>
</reference>
<comment type="catalytic activity">
    <reaction evidence="9 10">
        <text>D-gluconate + ATP = 6-phospho-D-gluconate + ADP + H(+)</text>
        <dbReference type="Rhea" id="RHEA:19433"/>
        <dbReference type="ChEBI" id="CHEBI:15378"/>
        <dbReference type="ChEBI" id="CHEBI:18391"/>
        <dbReference type="ChEBI" id="CHEBI:30616"/>
        <dbReference type="ChEBI" id="CHEBI:58759"/>
        <dbReference type="ChEBI" id="CHEBI:456216"/>
        <dbReference type="EC" id="2.7.1.12"/>
    </reaction>
</comment>
<evidence type="ECO:0000256" key="4">
    <source>
        <dbReference type="ARBA" id="ARBA00022679"/>
    </source>
</evidence>
<dbReference type="SUPFAM" id="SSF52540">
    <property type="entry name" value="P-loop containing nucleoside triphosphate hydrolases"/>
    <property type="match status" value="1"/>
</dbReference>
<organism evidence="11 12">
    <name type="scientific">Agromyces luteolus</name>
    <dbReference type="NCBI Taxonomy" id="88373"/>
    <lineage>
        <taxon>Bacteria</taxon>
        <taxon>Bacillati</taxon>
        <taxon>Actinomycetota</taxon>
        <taxon>Actinomycetes</taxon>
        <taxon>Micrococcales</taxon>
        <taxon>Microbacteriaceae</taxon>
        <taxon>Agromyces</taxon>
    </lineage>
</organism>
<accession>A0A7C9HMX8</accession>
<proteinExistence type="inferred from homology"/>
<keyword evidence="6 10" id="KW-0418">Kinase</keyword>
<evidence type="ECO:0000256" key="8">
    <source>
        <dbReference type="ARBA" id="ARBA00023064"/>
    </source>
</evidence>
<comment type="similarity">
    <text evidence="2 10">Belongs to the gluconokinase GntK/GntV family.</text>
</comment>
<dbReference type="FunFam" id="3.40.50.300:FF:000522">
    <property type="entry name" value="Gluconokinase"/>
    <property type="match status" value="1"/>
</dbReference>
<evidence type="ECO:0000256" key="6">
    <source>
        <dbReference type="ARBA" id="ARBA00022777"/>
    </source>
</evidence>
<dbReference type="InterPro" id="IPR006001">
    <property type="entry name" value="Therm_gnt_kin"/>
</dbReference>
<evidence type="ECO:0000256" key="10">
    <source>
        <dbReference type="RuleBase" id="RU363066"/>
    </source>
</evidence>
<dbReference type="OrthoDB" id="9795716at2"/>
<protein>
    <recommendedName>
        <fullName evidence="3 10">Gluconokinase</fullName>
        <ecNumber evidence="3 10">2.7.1.12</ecNumber>
    </recommendedName>
</protein>
<name>A0A7C9HMX8_9MICO</name>
<dbReference type="PANTHER" id="PTHR43442:SF3">
    <property type="entry name" value="GLUCONOKINASE-RELATED"/>
    <property type="match status" value="1"/>
</dbReference>
<keyword evidence="4 10" id="KW-0808">Transferase</keyword>
<evidence type="ECO:0000313" key="11">
    <source>
        <dbReference type="EMBL" id="MUN08242.1"/>
    </source>
</evidence>
<keyword evidence="5 10" id="KW-0547">Nucleotide-binding</keyword>
<dbReference type="GO" id="GO:0019521">
    <property type="term" value="P:D-gluconate metabolic process"/>
    <property type="evidence" value="ECO:0007669"/>
    <property type="project" value="UniProtKB-KW"/>
</dbReference>
<dbReference type="EC" id="2.7.1.12" evidence="3 10"/>
<evidence type="ECO:0000256" key="3">
    <source>
        <dbReference type="ARBA" id="ARBA00012054"/>
    </source>
</evidence>
<keyword evidence="8" id="KW-0311">Gluconate utilization</keyword>
<comment type="pathway">
    <text evidence="1">Carbohydrate acid metabolism.</text>
</comment>
<dbReference type="Pfam" id="PF13671">
    <property type="entry name" value="AAA_33"/>
    <property type="match status" value="1"/>
</dbReference>
<dbReference type="AlphaFoldDB" id="A0A7C9HMX8"/>
<dbReference type="InterPro" id="IPR027417">
    <property type="entry name" value="P-loop_NTPase"/>
</dbReference>
<dbReference type="Gene3D" id="3.40.50.300">
    <property type="entry name" value="P-loop containing nucleotide triphosphate hydrolases"/>
    <property type="match status" value="1"/>
</dbReference>
<gene>
    <name evidence="11" type="ORF">GLX25_14080</name>
</gene>
<evidence type="ECO:0000313" key="12">
    <source>
        <dbReference type="Proteomes" id="UP000480122"/>
    </source>
</evidence>
<dbReference type="CDD" id="cd02021">
    <property type="entry name" value="GntK"/>
    <property type="match status" value="1"/>
</dbReference>
<dbReference type="GO" id="GO:0005524">
    <property type="term" value="F:ATP binding"/>
    <property type="evidence" value="ECO:0007669"/>
    <property type="project" value="UniProtKB-KW"/>
</dbReference>